<dbReference type="InterPro" id="IPR015797">
    <property type="entry name" value="NUDIX_hydrolase-like_dom_sf"/>
</dbReference>
<gene>
    <name evidence="2" type="ORF">Prum_018950</name>
</gene>
<dbReference type="InterPro" id="IPR000086">
    <property type="entry name" value="NUDIX_hydrolase_dom"/>
</dbReference>
<accession>A0A6V8KSY5</accession>
<dbReference type="Proteomes" id="UP000482960">
    <property type="component" value="Unassembled WGS sequence"/>
</dbReference>
<dbReference type="SUPFAM" id="SSF55811">
    <property type="entry name" value="Nudix"/>
    <property type="match status" value="1"/>
</dbReference>
<comment type="caution">
    <text evidence="2">The sequence shown here is derived from an EMBL/GenBank/DDBJ whole genome shotgun (WGS) entry which is preliminary data.</text>
</comment>
<reference evidence="2 3" key="1">
    <citation type="submission" date="2020-03" db="EMBL/GenBank/DDBJ databases">
        <title>Whole genome shotgun sequence of Phytohabitans rumicis NBRC 108638.</title>
        <authorList>
            <person name="Komaki H."/>
            <person name="Tamura T."/>
        </authorList>
    </citation>
    <scope>NUCLEOTIDE SEQUENCE [LARGE SCALE GENOMIC DNA]</scope>
    <source>
        <strain evidence="2 3">NBRC 108638</strain>
    </source>
</reference>
<protein>
    <submittedName>
        <fullName evidence="2">NUDIX hydrolase</fullName>
    </submittedName>
</protein>
<keyword evidence="3" id="KW-1185">Reference proteome</keyword>
<dbReference type="PROSITE" id="PS51462">
    <property type="entry name" value="NUDIX"/>
    <property type="match status" value="1"/>
</dbReference>
<evidence type="ECO:0000313" key="3">
    <source>
        <dbReference type="Proteomes" id="UP000482960"/>
    </source>
</evidence>
<feature type="domain" description="Nudix hydrolase" evidence="1">
    <location>
        <begin position="37"/>
        <end position="172"/>
    </location>
</feature>
<evidence type="ECO:0000313" key="2">
    <source>
        <dbReference type="EMBL" id="GFJ88253.1"/>
    </source>
</evidence>
<dbReference type="AlphaFoldDB" id="A0A6V8KSY5"/>
<organism evidence="2 3">
    <name type="scientific">Phytohabitans rumicis</name>
    <dbReference type="NCBI Taxonomy" id="1076125"/>
    <lineage>
        <taxon>Bacteria</taxon>
        <taxon>Bacillati</taxon>
        <taxon>Actinomycetota</taxon>
        <taxon>Actinomycetes</taxon>
        <taxon>Micromonosporales</taxon>
        <taxon>Micromonosporaceae</taxon>
    </lineage>
</organism>
<dbReference type="GO" id="GO:0016787">
    <property type="term" value="F:hydrolase activity"/>
    <property type="evidence" value="ECO:0007669"/>
    <property type="project" value="UniProtKB-KW"/>
</dbReference>
<dbReference type="EMBL" id="BLPG01000001">
    <property type="protein sequence ID" value="GFJ88253.1"/>
    <property type="molecule type" value="Genomic_DNA"/>
</dbReference>
<sequence>MEALAGYEPRTEAEAADVARVRALLGPGGDPWARSTPLHATASALIVHPPTGRALLRWHARQRAWLQVGGHADPGEADPLAVALREGHEETGLDDLVPWPDGGVVHVVVVAVPAGGDEPAHEHADIRFLLATGTPEAARPEKPGAELRWLSIVDAQAATSEPNVRETLARAGRLLG</sequence>
<keyword evidence="2" id="KW-0378">Hydrolase</keyword>
<evidence type="ECO:0000259" key="1">
    <source>
        <dbReference type="PROSITE" id="PS51462"/>
    </source>
</evidence>
<reference evidence="2 3" key="2">
    <citation type="submission" date="2020-03" db="EMBL/GenBank/DDBJ databases">
        <authorList>
            <person name="Ichikawa N."/>
            <person name="Kimura A."/>
            <person name="Kitahashi Y."/>
            <person name="Uohara A."/>
        </authorList>
    </citation>
    <scope>NUCLEOTIDE SEQUENCE [LARGE SCALE GENOMIC DNA]</scope>
    <source>
        <strain evidence="2 3">NBRC 108638</strain>
    </source>
</reference>
<dbReference type="Gene3D" id="3.90.79.10">
    <property type="entry name" value="Nucleoside Triphosphate Pyrophosphohydrolase"/>
    <property type="match status" value="1"/>
</dbReference>
<name>A0A6V8KSY5_9ACTN</name>
<proteinExistence type="predicted"/>
<dbReference type="Pfam" id="PF00293">
    <property type="entry name" value="NUDIX"/>
    <property type="match status" value="1"/>
</dbReference>
<dbReference type="CDD" id="cd03674">
    <property type="entry name" value="NUDIX_Hydrolase"/>
    <property type="match status" value="1"/>
</dbReference>